<dbReference type="InterPro" id="IPR036291">
    <property type="entry name" value="NAD(P)-bd_dom_sf"/>
</dbReference>
<evidence type="ECO:0000259" key="3">
    <source>
        <dbReference type="Pfam" id="PF08338"/>
    </source>
</evidence>
<dbReference type="InterPro" id="IPR010099">
    <property type="entry name" value="SDR39U1"/>
</dbReference>
<evidence type="ECO:0000313" key="5">
    <source>
        <dbReference type="Proteomes" id="UP000663814"/>
    </source>
</evidence>
<comment type="similarity">
    <text evidence="1">Belongs to the NAD(P)-dependent epimerase/dehydratase family. SDR39U1 subfamily.</text>
</comment>
<comment type="caution">
    <text evidence="4">The sequence shown here is derived from an EMBL/GenBank/DDBJ whole genome shotgun (WGS) entry which is preliminary data.</text>
</comment>
<dbReference type="PANTHER" id="PTHR11092:SF0">
    <property type="entry name" value="EPIMERASE FAMILY PROTEIN SDR39U1"/>
    <property type="match status" value="1"/>
</dbReference>
<dbReference type="RefSeq" id="WP_205313659.1">
    <property type="nucleotide sequence ID" value="NZ_JAERPS020000003.1"/>
</dbReference>
<dbReference type="Proteomes" id="UP000663814">
    <property type="component" value="Unassembled WGS sequence"/>
</dbReference>
<dbReference type="SUPFAM" id="SSF51735">
    <property type="entry name" value="NAD(P)-binding Rossmann-fold domains"/>
    <property type="match status" value="1"/>
</dbReference>
<reference evidence="4 5" key="2">
    <citation type="submission" date="2021-08" db="EMBL/GenBank/DDBJ databases">
        <title>Rheinheimera aquimaris sp. nov., isolated from seawater of the East Sea in Korea.</title>
        <authorList>
            <person name="Kim K.H."/>
            <person name="Wenting R."/>
            <person name="Kim K.R."/>
            <person name="Jeon C.O."/>
        </authorList>
    </citation>
    <scope>NUCLEOTIDE SEQUENCE [LARGE SCALE GENOMIC DNA]</scope>
    <source>
        <strain evidence="4 5">MA-13</strain>
    </source>
</reference>
<name>A0ABS7X837_9GAMM</name>
<dbReference type="InterPro" id="IPR013549">
    <property type="entry name" value="DUF1731"/>
</dbReference>
<dbReference type="NCBIfam" id="TIGR01777">
    <property type="entry name" value="yfcH"/>
    <property type="match status" value="1"/>
</dbReference>
<feature type="domain" description="NAD-dependent epimerase/dehydratase" evidence="2">
    <location>
        <begin position="3"/>
        <end position="214"/>
    </location>
</feature>
<dbReference type="CDD" id="cd05242">
    <property type="entry name" value="SDR_a8"/>
    <property type="match status" value="1"/>
</dbReference>
<dbReference type="InterPro" id="IPR001509">
    <property type="entry name" value="Epimerase_deHydtase"/>
</dbReference>
<evidence type="ECO:0000256" key="1">
    <source>
        <dbReference type="ARBA" id="ARBA00009353"/>
    </source>
</evidence>
<evidence type="ECO:0000313" key="4">
    <source>
        <dbReference type="EMBL" id="MBZ9611709.1"/>
    </source>
</evidence>
<proteinExistence type="inferred from homology"/>
<dbReference type="Pfam" id="PF01370">
    <property type="entry name" value="Epimerase"/>
    <property type="match status" value="1"/>
</dbReference>
<protein>
    <submittedName>
        <fullName evidence="4">TIGR01777 family oxidoreductase</fullName>
    </submittedName>
</protein>
<evidence type="ECO:0000259" key="2">
    <source>
        <dbReference type="Pfam" id="PF01370"/>
    </source>
</evidence>
<dbReference type="Pfam" id="PF08338">
    <property type="entry name" value="DUF1731"/>
    <property type="match status" value="1"/>
</dbReference>
<feature type="domain" description="DUF1731" evidence="3">
    <location>
        <begin position="248"/>
        <end position="294"/>
    </location>
</feature>
<dbReference type="PANTHER" id="PTHR11092">
    <property type="entry name" value="SUGAR NUCLEOTIDE EPIMERASE RELATED"/>
    <property type="match status" value="1"/>
</dbReference>
<accession>A0ABS7X837</accession>
<sequence>MNILITGGTGLIGSALIDRWHLQHQLIVLTRSVAKATHLAQKVQLVASLKQVDFNQLDAVINLAGEPIVGKRWSAPQKRQLCDSRWLLTQQVVSAISAAATPPKVLISGSAIGVYGRQQQQVIDEHFDQYYPEFASELCQIWEQDALAAQSAQTRVCLLRTGIVLAKQAGALKKMLPAFKAGLGGPIGDGKQYMSWIHIDDMVRIIDMLLHQSDLQGAINATAPEPVTNAAFAQQLAKVLHRPAILPMPAWLLKILLGEMADLLITGQRVMPAKLLAAGFHFNYAALPQALTALLD</sequence>
<dbReference type="EMBL" id="JAERPS020000003">
    <property type="protein sequence ID" value="MBZ9611709.1"/>
    <property type="molecule type" value="Genomic_DNA"/>
</dbReference>
<keyword evidence="5" id="KW-1185">Reference proteome</keyword>
<gene>
    <name evidence="4" type="ORF">I4W93_008855</name>
</gene>
<organism evidence="4 5">
    <name type="scientific">Rheinheimera maricola</name>
    <dbReference type="NCBI Taxonomy" id="2793282"/>
    <lineage>
        <taxon>Bacteria</taxon>
        <taxon>Pseudomonadati</taxon>
        <taxon>Pseudomonadota</taxon>
        <taxon>Gammaproteobacteria</taxon>
        <taxon>Chromatiales</taxon>
        <taxon>Chromatiaceae</taxon>
        <taxon>Rheinheimera</taxon>
    </lineage>
</organism>
<reference evidence="4 5" key="1">
    <citation type="submission" date="2020-12" db="EMBL/GenBank/DDBJ databases">
        <authorList>
            <person name="Ruan W."/>
            <person name="Khan S.A."/>
            <person name="Jeon C.O."/>
        </authorList>
    </citation>
    <scope>NUCLEOTIDE SEQUENCE [LARGE SCALE GENOMIC DNA]</scope>
    <source>
        <strain evidence="4 5">MA-13</strain>
    </source>
</reference>
<dbReference type="Gene3D" id="3.40.50.720">
    <property type="entry name" value="NAD(P)-binding Rossmann-like Domain"/>
    <property type="match status" value="1"/>
</dbReference>